<reference evidence="2" key="1">
    <citation type="submission" date="2021-06" db="EMBL/GenBank/DDBJ databases">
        <authorList>
            <person name="Hodson N. C."/>
            <person name="Mongue J. A."/>
            <person name="Jaron S. K."/>
        </authorList>
    </citation>
    <scope>NUCLEOTIDE SEQUENCE</scope>
</reference>
<protein>
    <submittedName>
        <fullName evidence="2">Uncharacterized protein</fullName>
    </submittedName>
</protein>
<feature type="compositionally biased region" description="Basic and acidic residues" evidence="1">
    <location>
        <begin position="117"/>
        <end position="127"/>
    </location>
</feature>
<dbReference type="Proteomes" id="UP000708208">
    <property type="component" value="Unassembled WGS sequence"/>
</dbReference>
<proteinExistence type="predicted"/>
<accession>A0A8J2L098</accession>
<comment type="caution">
    <text evidence="2">The sequence shown here is derived from an EMBL/GenBank/DDBJ whole genome shotgun (WGS) entry which is preliminary data.</text>
</comment>
<evidence type="ECO:0000256" key="1">
    <source>
        <dbReference type="SAM" id="MobiDB-lite"/>
    </source>
</evidence>
<feature type="region of interest" description="Disordered" evidence="1">
    <location>
        <begin position="56"/>
        <end position="97"/>
    </location>
</feature>
<feature type="compositionally biased region" description="Polar residues" evidence="1">
    <location>
        <begin position="66"/>
        <end position="93"/>
    </location>
</feature>
<feature type="region of interest" description="Disordered" evidence="1">
    <location>
        <begin position="1"/>
        <end position="20"/>
    </location>
</feature>
<name>A0A8J2L098_9HEXA</name>
<gene>
    <name evidence="2" type="ORF">AFUS01_LOCUS33000</name>
</gene>
<organism evidence="2 3">
    <name type="scientific">Allacma fusca</name>
    <dbReference type="NCBI Taxonomy" id="39272"/>
    <lineage>
        <taxon>Eukaryota</taxon>
        <taxon>Metazoa</taxon>
        <taxon>Ecdysozoa</taxon>
        <taxon>Arthropoda</taxon>
        <taxon>Hexapoda</taxon>
        <taxon>Collembola</taxon>
        <taxon>Symphypleona</taxon>
        <taxon>Sminthuridae</taxon>
        <taxon>Allacma</taxon>
    </lineage>
</organism>
<keyword evidence="3" id="KW-1185">Reference proteome</keyword>
<dbReference type="AlphaFoldDB" id="A0A8J2L098"/>
<evidence type="ECO:0000313" key="3">
    <source>
        <dbReference type="Proteomes" id="UP000708208"/>
    </source>
</evidence>
<sequence length="133" mass="14396">MQEQSLTVGMSAEEREVRHPVPPVQVIIHQPSPPSSSEVHMQLLSVPLSSFESSLVVGNDGLEPSGSGSTKPRRYSCNTPSRKGSSSGANSPNIRRRSSLAAVKWSAIARRFSMGMSHDREPPEDPAKVSFMP</sequence>
<evidence type="ECO:0000313" key="2">
    <source>
        <dbReference type="EMBL" id="CAG7822745.1"/>
    </source>
</evidence>
<feature type="region of interest" description="Disordered" evidence="1">
    <location>
        <begin position="112"/>
        <end position="133"/>
    </location>
</feature>
<dbReference type="EMBL" id="CAJVCH010527278">
    <property type="protein sequence ID" value="CAG7822745.1"/>
    <property type="molecule type" value="Genomic_DNA"/>
</dbReference>